<reference evidence="1 2" key="1">
    <citation type="submission" date="2015-01" db="EMBL/GenBank/DDBJ databases">
        <title>Draft genome sequence of Rickettsia monacensis strain IrR/Munich.</title>
        <authorList>
            <person name="Felsheim R.F."/>
            <person name="Johnson S.L."/>
            <person name="Kurtti T.J."/>
            <person name="Munderloh U.G."/>
        </authorList>
    </citation>
    <scope>NUCLEOTIDE SEQUENCE [LARGE SCALE GENOMIC DNA]</scope>
    <source>
        <strain evidence="1 2">IrR/Munich</strain>
    </source>
</reference>
<dbReference type="RefSeq" id="WP_023507403.1">
    <property type="nucleotide sequence ID" value="NZ_LN794217.1"/>
</dbReference>
<reference evidence="2" key="2">
    <citation type="submission" date="2015-01" db="EMBL/GenBank/DDBJ databases">
        <authorList>
            <person name="Felsheim R."/>
        </authorList>
    </citation>
    <scope>NUCLEOTIDE SEQUENCE [LARGE SCALE GENOMIC DNA]</scope>
    <source>
        <strain evidence="2">IrR/Munich</strain>
    </source>
</reference>
<dbReference type="STRING" id="109232.RMONA_02275"/>
<organism evidence="1 2">
    <name type="scientific">Rickettsia monacensis</name>
    <dbReference type="NCBI Taxonomy" id="109232"/>
    <lineage>
        <taxon>Bacteria</taxon>
        <taxon>Pseudomonadati</taxon>
        <taxon>Pseudomonadota</taxon>
        <taxon>Alphaproteobacteria</taxon>
        <taxon>Rickettsiales</taxon>
        <taxon>Rickettsiaceae</taxon>
        <taxon>Rickettsieae</taxon>
        <taxon>Rickettsia</taxon>
        <taxon>spotted fever group</taxon>
    </lineage>
</organism>
<dbReference type="EMBL" id="LN794217">
    <property type="protein sequence ID" value="CEO16862.1"/>
    <property type="molecule type" value="Genomic_DNA"/>
</dbReference>
<accession>A0A0B7IY54</accession>
<dbReference type="Proteomes" id="UP000018149">
    <property type="component" value="Chromosome I"/>
</dbReference>
<dbReference type="AlphaFoldDB" id="A0A0B7IY54"/>
<dbReference type="KEGG" id="rmc:RMONA_02275"/>
<proteinExistence type="predicted"/>
<evidence type="ECO:0000313" key="1">
    <source>
        <dbReference type="EMBL" id="CEO16862.1"/>
    </source>
</evidence>
<gene>
    <name evidence="1" type="ORF">RMONA_02275</name>
</gene>
<dbReference type="HOGENOM" id="CLU_161385_0_0_5"/>
<keyword evidence="2" id="KW-1185">Reference proteome</keyword>
<name>A0A0B7IY54_9RICK</name>
<evidence type="ECO:0000313" key="2">
    <source>
        <dbReference type="Proteomes" id="UP000018149"/>
    </source>
</evidence>
<sequence length="103" mass="11265">MFTQDPETIRRIANKQATDDLEARKRAKKYGKSSDSGDGEFLGAVIIITGYVCYKAVEGAVKVTTTGSKILVNAYKINTGKIEVLGTDPESKTTYITPIMDKE</sequence>
<protein>
    <submittedName>
        <fullName evidence="1">Uncharacterized protein</fullName>
    </submittedName>
</protein>